<sequence length="482" mass="53138">MDSAAAALDRLAGTAASKPVALLAEAFAAGGHELALVGGPVRDAFLDRTSPDLDFTTDARPDRILELVRPLASAHWDVGRAFGTIAARIGGETVEITTYRTEAYGDQSRKPEVAFGDDLETDLARRDFTVNAMALRLPDRVLVDPSGGIEDLMSRTLRTPGSPDSSFGDDPLRMLRAARFSSQLGFEVTAEVREAMARLAPRLEIVSAERMRTELERLVGSPSPRAGLELLVDTGIADLVLPELPALRLTVDSEHRHKDVYEHSLIVLEQAIELQDARRKAAGSEDTAPDLVLRLAALLHDIGKPATRRFESGGAVSFHHHDAVGASMAKKRLRALRFDNDTIARVATLIELHQRFFGYTEGAWTDSAVRRYVRDAGDQLEQLHILTRADVTTRNRRKADRLGHAYDDLETRIAELAAQEEMQAVRPDLDGEQIMAVLDVPPGRIVGEAYRFLLELRLEEGALGEAEATTRLLEWWKDRPGR</sequence>
<keyword evidence="7" id="KW-0460">Magnesium</keyword>
<dbReference type="InterPro" id="IPR014065">
    <property type="entry name" value="tRNA_adenylyltransferase"/>
</dbReference>
<dbReference type="CDD" id="cd00077">
    <property type="entry name" value="HDc"/>
    <property type="match status" value="1"/>
</dbReference>
<dbReference type="SUPFAM" id="SSF81301">
    <property type="entry name" value="Nucleotidyltransferase"/>
    <property type="match status" value="1"/>
</dbReference>
<dbReference type="CDD" id="cd05398">
    <property type="entry name" value="NT_ClassII-CCAase"/>
    <property type="match status" value="1"/>
</dbReference>
<dbReference type="InterPro" id="IPR050264">
    <property type="entry name" value="Bact_CCA-adding_enz_type3_sf"/>
</dbReference>
<evidence type="ECO:0000259" key="8">
    <source>
        <dbReference type="SMART" id="SM00471"/>
    </source>
</evidence>
<dbReference type="Pfam" id="PF01966">
    <property type="entry name" value="HD"/>
    <property type="match status" value="1"/>
</dbReference>
<evidence type="ECO:0000256" key="3">
    <source>
        <dbReference type="ARBA" id="ARBA00022694"/>
    </source>
</evidence>
<dbReference type="GO" id="GO:0046872">
    <property type="term" value="F:metal ion binding"/>
    <property type="evidence" value="ECO:0007669"/>
    <property type="project" value="UniProtKB-KW"/>
</dbReference>
<dbReference type="SMART" id="SM00471">
    <property type="entry name" value="HDc"/>
    <property type="match status" value="1"/>
</dbReference>
<name>A0A4S4FJZ5_9MICO</name>
<organism evidence="9 10">
    <name type="scientific">Naasia lichenicola</name>
    <dbReference type="NCBI Taxonomy" id="2565933"/>
    <lineage>
        <taxon>Bacteria</taxon>
        <taxon>Bacillati</taxon>
        <taxon>Actinomycetota</taxon>
        <taxon>Actinomycetes</taxon>
        <taxon>Micrococcales</taxon>
        <taxon>Microbacteriaceae</taxon>
        <taxon>Naasia</taxon>
    </lineage>
</organism>
<dbReference type="InterPro" id="IPR006674">
    <property type="entry name" value="HD_domain"/>
</dbReference>
<keyword evidence="5" id="KW-0479">Metal-binding</keyword>
<keyword evidence="3" id="KW-0819">tRNA processing</keyword>
<dbReference type="EC" id="2.7.7.72" evidence="9"/>
<dbReference type="InterPro" id="IPR032828">
    <property type="entry name" value="PolyA_RNA-bd"/>
</dbReference>
<keyword evidence="6" id="KW-0547">Nucleotide-binding</keyword>
<dbReference type="OrthoDB" id="9805698at2"/>
<dbReference type="NCBIfam" id="TIGR00277">
    <property type="entry name" value="HDIG"/>
    <property type="match status" value="1"/>
</dbReference>
<dbReference type="GO" id="GO:0004810">
    <property type="term" value="F:CCA tRNA nucleotidyltransferase activity"/>
    <property type="evidence" value="ECO:0007669"/>
    <property type="project" value="UniProtKB-EC"/>
</dbReference>
<dbReference type="SUPFAM" id="SSF81891">
    <property type="entry name" value="Poly A polymerase C-terminal region-like"/>
    <property type="match status" value="1"/>
</dbReference>
<evidence type="ECO:0000256" key="5">
    <source>
        <dbReference type="ARBA" id="ARBA00022723"/>
    </source>
</evidence>
<reference evidence="9 10" key="1">
    <citation type="submission" date="2019-04" db="EMBL/GenBank/DDBJ databases">
        <authorList>
            <person name="Jiang L."/>
        </authorList>
    </citation>
    <scope>NUCLEOTIDE SEQUENCE [LARGE SCALE GENOMIC DNA]</scope>
    <source>
        <strain evidence="9 10">YIM 131853</strain>
    </source>
</reference>
<evidence type="ECO:0000256" key="4">
    <source>
        <dbReference type="ARBA" id="ARBA00022695"/>
    </source>
</evidence>
<protein>
    <submittedName>
        <fullName evidence="9">CCA tRNA nucleotidyltransferase</fullName>
        <ecNumber evidence="9">2.7.7.72</ecNumber>
    </submittedName>
</protein>
<dbReference type="Pfam" id="PF12627">
    <property type="entry name" value="PolyA_pol_RNAbd"/>
    <property type="match status" value="1"/>
</dbReference>
<dbReference type="GO" id="GO:0000049">
    <property type="term" value="F:tRNA binding"/>
    <property type="evidence" value="ECO:0007669"/>
    <property type="project" value="TreeGrafter"/>
</dbReference>
<evidence type="ECO:0000256" key="6">
    <source>
        <dbReference type="ARBA" id="ARBA00022741"/>
    </source>
</evidence>
<dbReference type="InterPro" id="IPR003607">
    <property type="entry name" value="HD/PDEase_dom"/>
</dbReference>
<evidence type="ECO:0000256" key="7">
    <source>
        <dbReference type="ARBA" id="ARBA00022842"/>
    </source>
</evidence>
<dbReference type="RefSeq" id="WP_136427805.1">
    <property type="nucleotide sequence ID" value="NZ_SSSM01000005.1"/>
</dbReference>
<accession>A0A4S4FJZ5</accession>
<dbReference type="PANTHER" id="PTHR46173:SF1">
    <property type="entry name" value="CCA TRNA NUCLEOTIDYLTRANSFERASE 1, MITOCHONDRIAL"/>
    <property type="match status" value="1"/>
</dbReference>
<keyword evidence="2 9" id="KW-0808">Transferase</keyword>
<gene>
    <name evidence="9" type="ORF">E6C64_12315</name>
</gene>
<dbReference type="AlphaFoldDB" id="A0A4S4FJZ5"/>
<dbReference type="Gene3D" id="1.10.3090.10">
    <property type="entry name" value="cca-adding enzyme, domain 2"/>
    <property type="match status" value="1"/>
</dbReference>
<keyword evidence="4 9" id="KW-0548">Nucleotidyltransferase</keyword>
<dbReference type="GO" id="GO:0000166">
    <property type="term" value="F:nucleotide binding"/>
    <property type="evidence" value="ECO:0007669"/>
    <property type="project" value="UniProtKB-KW"/>
</dbReference>
<comment type="cofactor">
    <cofactor evidence="1">
        <name>Mg(2+)</name>
        <dbReference type="ChEBI" id="CHEBI:18420"/>
    </cofactor>
</comment>
<dbReference type="Proteomes" id="UP000309133">
    <property type="component" value="Unassembled WGS sequence"/>
</dbReference>
<evidence type="ECO:0000313" key="9">
    <source>
        <dbReference type="EMBL" id="THG29476.1"/>
    </source>
</evidence>
<evidence type="ECO:0000256" key="2">
    <source>
        <dbReference type="ARBA" id="ARBA00022679"/>
    </source>
</evidence>
<feature type="domain" description="HD/PDEase" evidence="8">
    <location>
        <begin position="256"/>
        <end position="404"/>
    </location>
</feature>
<dbReference type="InterPro" id="IPR043519">
    <property type="entry name" value="NT_sf"/>
</dbReference>
<dbReference type="InterPro" id="IPR002646">
    <property type="entry name" value="PolA_pol_head_dom"/>
</dbReference>
<dbReference type="EMBL" id="SSSM01000005">
    <property type="protein sequence ID" value="THG29476.1"/>
    <property type="molecule type" value="Genomic_DNA"/>
</dbReference>
<dbReference type="PANTHER" id="PTHR46173">
    <property type="entry name" value="CCA TRNA NUCLEOTIDYLTRANSFERASE 1, MITOCHONDRIAL"/>
    <property type="match status" value="1"/>
</dbReference>
<comment type="caution">
    <text evidence="9">The sequence shown here is derived from an EMBL/GenBank/DDBJ whole genome shotgun (WGS) entry which is preliminary data.</text>
</comment>
<dbReference type="Pfam" id="PF01743">
    <property type="entry name" value="PolyA_pol"/>
    <property type="match status" value="1"/>
</dbReference>
<dbReference type="NCBIfam" id="TIGR02692">
    <property type="entry name" value="tRNA_CCA_actino"/>
    <property type="match status" value="1"/>
</dbReference>
<dbReference type="GO" id="GO:0008033">
    <property type="term" value="P:tRNA processing"/>
    <property type="evidence" value="ECO:0007669"/>
    <property type="project" value="UniProtKB-KW"/>
</dbReference>
<keyword evidence="10" id="KW-1185">Reference proteome</keyword>
<proteinExistence type="predicted"/>
<dbReference type="InterPro" id="IPR006675">
    <property type="entry name" value="HDIG_dom"/>
</dbReference>
<evidence type="ECO:0000313" key="10">
    <source>
        <dbReference type="Proteomes" id="UP000309133"/>
    </source>
</evidence>
<dbReference type="Gene3D" id="3.30.460.10">
    <property type="entry name" value="Beta Polymerase, domain 2"/>
    <property type="match status" value="1"/>
</dbReference>
<evidence type="ECO:0000256" key="1">
    <source>
        <dbReference type="ARBA" id="ARBA00001946"/>
    </source>
</evidence>